<dbReference type="PRINTS" id="PR00081">
    <property type="entry name" value="GDHRDH"/>
</dbReference>
<gene>
    <name evidence="1" type="ORF">Trco_007299</name>
</gene>
<dbReference type="EMBL" id="JAIWOZ010000006">
    <property type="protein sequence ID" value="KAH6603853.1"/>
    <property type="molecule type" value="Genomic_DNA"/>
</dbReference>
<evidence type="ECO:0000313" key="1">
    <source>
        <dbReference type="EMBL" id="KAH6603853.1"/>
    </source>
</evidence>
<accession>A0A9P8QJI4</accession>
<dbReference type="Proteomes" id="UP000827724">
    <property type="component" value="Unassembled WGS sequence"/>
</dbReference>
<dbReference type="Pfam" id="PF00106">
    <property type="entry name" value="adh_short"/>
    <property type="match status" value="1"/>
</dbReference>
<dbReference type="InterPro" id="IPR036291">
    <property type="entry name" value="NAD(P)-bd_dom_sf"/>
</dbReference>
<comment type="caution">
    <text evidence="1">The sequence shown here is derived from an EMBL/GenBank/DDBJ whole genome shotgun (WGS) entry which is preliminary data.</text>
</comment>
<dbReference type="PANTHER" id="PTHR45458:SF3">
    <property type="entry name" value="CHAIN DEHYDROGENASE (ATSC), PUTATIVE-RELATED"/>
    <property type="match status" value="1"/>
</dbReference>
<proteinExistence type="predicted"/>
<dbReference type="PANTHER" id="PTHR45458">
    <property type="entry name" value="SHORT-CHAIN DEHYDROGENASE/REDUCTASE SDR"/>
    <property type="match status" value="1"/>
</dbReference>
<dbReference type="GO" id="GO:0016616">
    <property type="term" value="F:oxidoreductase activity, acting on the CH-OH group of donors, NAD or NADP as acceptor"/>
    <property type="evidence" value="ECO:0007669"/>
    <property type="project" value="TreeGrafter"/>
</dbReference>
<organism evidence="1 2">
    <name type="scientific">Trichoderma cornu-damae</name>
    <dbReference type="NCBI Taxonomy" id="654480"/>
    <lineage>
        <taxon>Eukaryota</taxon>
        <taxon>Fungi</taxon>
        <taxon>Dikarya</taxon>
        <taxon>Ascomycota</taxon>
        <taxon>Pezizomycotina</taxon>
        <taxon>Sordariomycetes</taxon>
        <taxon>Hypocreomycetidae</taxon>
        <taxon>Hypocreales</taxon>
        <taxon>Hypocreaceae</taxon>
        <taxon>Trichoderma</taxon>
    </lineage>
</organism>
<dbReference type="InterPro" id="IPR052184">
    <property type="entry name" value="SDR_enzymes"/>
</dbReference>
<dbReference type="SUPFAM" id="SSF51735">
    <property type="entry name" value="NAD(P)-binding Rossmann-fold domains"/>
    <property type="match status" value="1"/>
</dbReference>
<dbReference type="Gene3D" id="3.40.50.720">
    <property type="entry name" value="NAD(P)-binding Rossmann-like Domain"/>
    <property type="match status" value="1"/>
</dbReference>
<name>A0A9P8QJI4_9HYPO</name>
<dbReference type="AlphaFoldDB" id="A0A9P8QJI4"/>
<dbReference type="OrthoDB" id="7289984at2759"/>
<keyword evidence="2" id="KW-1185">Reference proteome</keyword>
<sequence length="271" mass="29042">MSSYVVTGASRGLGFEFVHQLSSDPSNVVVGLVRDKAAAEKAVAEELGGRSNIHIVQADITDYEALKNAVAATAQIVNGKLDYLVANAAYVSEFDAFDPLGVLGETPEELEEDLLKSFKVNVVANIHLINLFMPLILEGKAKKVISLSTGLADLEPINKFKVQVASGYSLSKAAMNVVIGKFHAQYAKQGVLFMSISPGVAETGHYKNATPEQMGRVSGMFQKFVEYNPHFTGPSTPEAAVKNVISVWEKASLEGGSGGSFVSHHGNKQWL</sequence>
<protein>
    <recommendedName>
        <fullName evidence="3">NAD(P)-binding protein</fullName>
    </recommendedName>
</protein>
<evidence type="ECO:0000313" key="2">
    <source>
        <dbReference type="Proteomes" id="UP000827724"/>
    </source>
</evidence>
<reference evidence="1" key="1">
    <citation type="submission" date="2021-08" db="EMBL/GenBank/DDBJ databases">
        <title>Chromosome-Level Trichoderma cornu-damae using Hi-C Data.</title>
        <authorList>
            <person name="Kim C.S."/>
        </authorList>
    </citation>
    <scope>NUCLEOTIDE SEQUENCE</scope>
    <source>
        <strain evidence="1">KA19-0412C</strain>
    </source>
</reference>
<dbReference type="InterPro" id="IPR002347">
    <property type="entry name" value="SDR_fam"/>
</dbReference>
<evidence type="ECO:0008006" key="3">
    <source>
        <dbReference type="Google" id="ProtNLM"/>
    </source>
</evidence>